<dbReference type="PIRSF" id="PIRSF027109">
    <property type="entry name" value="Golgi_SNARE"/>
    <property type="match status" value="1"/>
</dbReference>
<evidence type="ECO:0000256" key="2">
    <source>
        <dbReference type="ARBA" id="ARBA00008473"/>
    </source>
</evidence>
<evidence type="ECO:0000256" key="8">
    <source>
        <dbReference type="ARBA" id="ARBA00023136"/>
    </source>
</evidence>
<evidence type="ECO:0000256" key="1">
    <source>
        <dbReference type="ARBA" id="ARBA00004409"/>
    </source>
</evidence>
<comment type="subcellular location">
    <subcellularLocation>
        <location evidence="1">Golgi apparatus membrane</location>
        <topology evidence="1">Single-pass type IV membrane protein</topology>
    </subcellularLocation>
</comment>
<keyword evidence="4 10" id="KW-0812">Transmembrane</keyword>
<dbReference type="GO" id="GO:0048219">
    <property type="term" value="P:inter-Golgi cisterna vesicle-mediated transport"/>
    <property type="evidence" value="ECO:0007669"/>
    <property type="project" value="TreeGrafter"/>
</dbReference>
<keyword evidence="9" id="KW-0931">ER-Golgi transport</keyword>
<dbReference type="AlphaFoldDB" id="A0A317SBR0"/>
<proteinExistence type="inferred from homology"/>
<dbReference type="GO" id="GO:0005484">
    <property type="term" value="F:SNAP receptor activity"/>
    <property type="evidence" value="ECO:0007669"/>
    <property type="project" value="TreeGrafter"/>
</dbReference>
<gene>
    <name evidence="11" type="ORF">C7212DRAFT_337335</name>
</gene>
<protein>
    <recommendedName>
        <fullName evidence="9">Golgi SNAP receptor complex member 1</fullName>
    </recommendedName>
</protein>
<comment type="subunit">
    <text evidence="9">Component of several multiprotein Golgi SNARE complexes.</text>
</comment>
<evidence type="ECO:0000256" key="3">
    <source>
        <dbReference type="ARBA" id="ARBA00022448"/>
    </source>
</evidence>
<evidence type="ECO:0000256" key="10">
    <source>
        <dbReference type="SAM" id="Phobius"/>
    </source>
</evidence>
<accession>A0A317SBR0</accession>
<dbReference type="InterPro" id="IPR023601">
    <property type="entry name" value="Golgi_SNAP_su1"/>
</dbReference>
<organism evidence="11 12">
    <name type="scientific">Tuber magnatum</name>
    <name type="common">white Piedmont truffle</name>
    <dbReference type="NCBI Taxonomy" id="42249"/>
    <lineage>
        <taxon>Eukaryota</taxon>
        <taxon>Fungi</taxon>
        <taxon>Dikarya</taxon>
        <taxon>Ascomycota</taxon>
        <taxon>Pezizomycotina</taxon>
        <taxon>Pezizomycetes</taxon>
        <taxon>Pezizales</taxon>
        <taxon>Tuberaceae</taxon>
        <taxon>Tuber</taxon>
    </lineage>
</organism>
<dbReference type="EMBL" id="PYWC01000128">
    <property type="protein sequence ID" value="PWW71902.1"/>
    <property type="molecule type" value="Genomic_DNA"/>
</dbReference>
<sequence length="228" mass="25711">MATSTSSSWSQLRQQARSLESQTDSLFHTYSSFVSNPAAKPSEAELQTESQLQEILQKRETVVSSLSRLLDSETTLTSSATKLQNLSLHRSTLTDHRREFVRLKGTISESRSRTHLLSSVRDDINAFRSASRIEEGRSEADYMLDERDRIDNSHNVADSVLSQAYAIQSDFMDQRQLLGNINRRIVHSASQIPGINTIIAKINTRKKRDSVILAGLIAACLLMVLWFR</sequence>
<keyword evidence="12" id="KW-1185">Reference proteome</keyword>
<dbReference type="GO" id="GO:0006906">
    <property type="term" value="P:vesicle fusion"/>
    <property type="evidence" value="ECO:0007669"/>
    <property type="project" value="TreeGrafter"/>
</dbReference>
<dbReference type="GO" id="GO:0031201">
    <property type="term" value="C:SNARE complex"/>
    <property type="evidence" value="ECO:0007669"/>
    <property type="project" value="TreeGrafter"/>
</dbReference>
<name>A0A317SBR0_9PEZI</name>
<evidence type="ECO:0000256" key="4">
    <source>
        <dbReference type="ARBA" id="ARBA00022692"/>
    </source>
</evidence>
<dbReference type="GO" id="GO:0005797">
    <property type="term" value="C:Golgi medial cisterna"/>
    <property type="evidence" value="ECO:0007669"/>
    <property type="project" value="TreeGrafter"/>
</dbReference>
<feature type="transmembrane region" description="Helical" evidence="10">
    <location>
        <begin position="210"/>
        <end position="227"/>
    </location>
</feature>
<evidence type="ECO:0000256" key="6">
    <source>
        <dbReference type="ARBA" id="ARBA00022989"/>
    </source>
</evidence>
<comment type="caution">
    <text evidence="11">The sequence shown here is derived from an EMBL/GenBank/DDBJ whole genome shotgun (WGS) entry which is preliminary data.</text>
</comment>
<dbReference type="Pfam" id="PF12352">
    <property type="entry name" value="V-SNARE_C"/>
    <property type="match status" value="1"/>
</dbReference>
<evidence type="ECO:0000313" key="11">
    <source>
        <dbReference type="EMBL" id="PWW71902.1"/>
    </source>
</evidence>
<reference evidence="11 12" key="1">
    <citation type="submission" date="2018-03" db="EMBL/GenBank/DDBJ databases">
        <title>Genomes of Pezizomycetes fungi and the evolution of truffles.</title>
        <authorList>
            <person name="Murat C."/>
            <person name="Payen T."/>
            <person name="Noel B."/>
            <person name="Kuo A."/>
            <person name="Martin F.M."/>
        </authorList>
    </citation>
    <scope>NUCLEOTIDE SEQUENCE [LARGE SCALE GENOMIC DNA]</scope>
    <source>
        <strain evidence="11">091103-1</strain>
    </source>
</reference>
<evidence type="ECO:0000313" key="12">
    <source>
        <dbReference type="Proteomes" id="UP000246991"/>
    </source>
</evidence>
<evidence type="ECO:0000256" key="7">
    <source>
        <dbReference type="ARBA" id="ARBA00023034"/>
    </source>
</evidence>
<dbReference type="GO" id="GO:0015031">
    <property type="term" value="P:protein transport"/>
    <property type="evidence" value="ECO:0007669"/>
    <property type="project" value="UniProtKB-KW"/>
</dbReference>
<comment type="similarity">
    <text evidence="2 9">Belongs to the GOSR1 family.</text>
</comment>
<keyword evidence="8 9" id="KW-0472">Membrane</keyword>
<dbReference type="Proteomes" id="UP000246991">
    <property type="component" value="Unassembled WGS sequence"/>
</dbReference>
<keyword evidence="5 9" id="KW-0653">Protein transport</keyword>
<evidence type="ECO:0000256" key="9">
    <source>
        <dbReference type="PIRNR" id="PIRNR027109"/>
    </source>
</evidence>
<dbReference type="GO" id="GO:0005801">
    <property type="term" value="C:cis-Golgi network"/>
    <property type="evidence" value="ECO:0007669"/>
    <property type="project" value="InterPro"/>
</dbReference>
<dbReference type="PANTHER" id="PTHR21094">
    <property type="entry name" value="GOS-28 SNARE- RELATED"/>
    <property type="match status" value="1"/>
</dbReference>
<keyword evidence="6 10" id="KW-1133">Transmembrane helix</keyword>
<evidence type="ECO:0000256" key="5">
    <source>
        <dbReference type="ARBA" id="ARBA00022927"/>
    </source>
</evidence>
<keyword evidence="7 9" id="KW-0333">Golgi apparatus</keyword>
<dbReference type="STRING" id="42249.A0A317SBR0"/>
<dbReference type="GO" id="GO:0000139">
    <property type="term" value="C:Golgi membrane"/>
    <property type="evidence" value="ECO:0007669"/>
    <property type="project" value="UniProtKB-SubCell"/>
</dbReference>
<dbReference type="OrthoDB" id="422156at2759"/>
<dbReference type="PANTHER" id="PTHR21094:SF2">
    <property type="entry name" value="GOLGI SNAP RECEPTOR COMPLEX MEMBER 1"/>
    <property type="match status" value="1"/>
</dbReference>
<dbReference type="GO" id="GO:0006888">
    <property type="term" value="P:endoplasmic reticulum to Golgi vesicle-mediated transport"/>
    <property type="evidence" value="ECO:0007669"/>
    <property type="project" value="InterPro"/>
</dbReference>
<keyword evidence="3 9" id="KW-0813">Transport</keyword>
<comment type="function">
    <text evidence="9">Involved in transport from the ER to the Golgi apparatus as well as in intra-Golgi transport. It belongs to a super-family of proteins called t-SNAREs or soluble NSF (N-ethylmaleimide-sensitive factor) attachment protein receptor.</text>
</comment>